<organism evidence="7 8">
    <name type="scientific">Petrachloros mirabilis ULC683</name>
    <dbReference type="NCBI Taxonomy" id="2781853"/>
    <lineage>
        <taxon>Bacteria</taxon>
        <taxon>Bacillati</taxon>
        <taxon>Cyanobacteriota</taxon>
        <taxon>Cyanophyceae</taxon>
        <taxon>Synechococcales</taxon>
        <taxon>Petrachlorosaceae</taxon>
        <taxon>Petrachloros</taxon>
        <taxon>Petrachloros mirabilis</taxon>
    </lineage>
</organism>
<dbReference type="CDD" id="cd06346">
    <property type="entry name" value="PBP1_ABC_ligand_binding-like"/>
    <property type="match status" value="1"/>
</dbReference>
<accession>A0A8K1ZVY0</accession>
<dbReference type="RefSeq" id="WP_161824692.1">
    <property type="nucleotide sequence ID" value="NZ_WVIC01000010.1"/>
</dbReference>
<evidence type="ECO:0000256" key="2">
    <source>
        <dbReference type="ARBA" id="ARBA00022692"/>
    </source>
</evidence>
<dbReference type="EMBL" id="WVIC01000010">
    <property type="protein sequence ID" value="NCJ06210.1"/>
    <property type="molecule type" value="Genomic_DNA"/>
</dbReference>
<evidence type="ECO:0000256" key="5">
    <source>
        <dbReference type="SAM" id="SignalP"/>
    </source>
</evidence>
<dbReference type="Pfam" id="PF01094">
    <property type="entry name" value="ANF_receptor"/>
    <property type="match status" value="1"/>
</dbReference>
<evidence type="ECO:0000313" key="8">
    <source>
        <dbReference type="Proteomes" id="UP000607397"/>
    </source>
</evidence>
<comment type="caution">
    <text evidence="7">The sequence shown here is derived from an EMBL/GenBank/DDBJ whole genome shotgun (WGS) entry which is preliminary data.</text>
</comment>
<dbReference type="SUPFAM" id="SSF53822">
    <property type="entry name" value="Periplasmic binding protein-like I"/>
    <property type="match status" value="1"/>
</dbReference>
<gene>
    <name evidence="7" type="ORF">GS597_06695</name>
</gene>
<dbReference type="GO" id="GO:0016020">
    <property type="term" value="C:membrane"/>
    <property type="evidence" value="ECO:0007669"/>
    <property type="project" value="UniProtKB-SubCell"/>
</dbReference>
<evidence type="ECO:0000259" key="6">
    <source>
        <dbReference type="Pfam" id="PF01094"/>
    </source>
</evidence>
<keyword evidence="8" id="KW-1185">Reference proteome</keyword>
<dbReference type="Proteomes" id="UP000607397">
    <property type="component" value="Unassembled WGS sequence"/>
</dbReference>
<keyword evidence="4" id="KW-0472">Membrane</keyword>
<dbReference type="PANTHER" id="PTHR30483">
    <property type="entry name" value="LEUCINE-SPECIFIC-BINDING PROTEIN"/>
    <property type="match status" value="1"/>
</dbReference>
<proteinExistence type="predicted"/>
<dbReference type="AlphaFoldDB" id="A0A8K1ZVY0"/>
<name>A0A8K1ZVY0_9CYAN</name>
<keyword evidence="2" id="KW-0812">Transmembrane</keyword>
<evidence type="ECO:0000313" key="7">
    <source>
        <dbReference type="EMBL" id="NCJ06210.1"/>
    </source>
</evidence>
<dbReference type="PANTHER" id="PTHR30483:SF6">
    <property type="entry name" value="PERIPLASMIC BINDING PROTEIN OF ABC TRANSPORTER FOR NATURAL AMINO ACIDS"/>
    <property type="match status" value="1"/>
</dbReference>
<sequence>MKLPNRFKPGVCGIALFGLLAAGCQAPLAGNGEGLKLGTLLPITGDLAQFGGPMQDSARLLVNTVNACGGVLGQTVTLVNEDDQTEPAVGAQAMAKLAEVDQVAGVIGAASSAVSSAAVDIAVRNQVMLVSPASTSPTFTERARRGDFNGYWARTAPPDTFQGEALVQLAQQQGFQTVGVLSINNDYGNGLVQSFLPAFEASGGTVTNRNNPTRYDPGAATFDAEVARAFSGSPDAVLLVSYPETGSLILKTAYESGALNGQTQIIATDGLKDFDLANLVGRNPQGGYIAAGMIGTAPSAGGPALEAFRERYLTAYNNREPSVFDPNTWDAAALMVLAAEAAQSIESQDIRNHIQSVANPPGTEVTDVCEGLSLLSRGEEINYQGASGTVDLNEDGDVTGSYDVWEIDESGTLQIKDQILVESVTRE</sequence>
<evidence type="ECO:0000256" key="1">
    <source>
        <dbReference type="ARBA" id="ARBA00004370"/>
    </source>
</evidence>
<evidence type="ECO:0000256" key="4">
    <source>
        <dbReference type="ARBA" id="ARBA00023136"/>
    </source>
</evidence>
<reference evidence="7" key="1">
    <citation type="submission" date="2019-12" db="EMBL/GenBank/DDBJ databases">
        <title>High-Quality draft genome sequences of three cyanobacteria isolated from the limestone walls of the Old Cathedral of Coimbra.</title>
        <authorList>
            <person name="Tiago I."/>
            <person name="Soares F."/>
            <person name="Portugal A."/>
        </authorList>
    </citation>
    <scope>NUCLEOTIDE SEQUENCE [LARGE SCALE GENOMIC DNA]</scope>
    <source>
        <strain evidence="7">C</strain>
    </source>
</reference>
<feature type="domain" description="Receptor ligand binding region" evidence="6">
    <location>
        <begin position="56"/>
        <end position="409"/>
    </location>
</feature>
<feature type="chain" id="PRO_5035482200" evidence="5">
    <location>
        <begin position="27"/>
        <end position="427"/>
    </location>
</feature>
<keyword evidence="5" id="KW-0732">Signal</keyword>
<dbReference type="InterPro" id="IPR051010">
    <property type="entry name" value="BCAA_transport"/>
</dbReference>
<comment type="subcellular location">
    <subcellularLocation>
        <location evidence="1">Membrane</location>
    </subcellularLocation>
</comment>
<dbReference type="InterPro" id="IPR001828">
    <property type="entry name" value="ANF_lig-bd_rcpt"/>
</dbReference>
<protein>
    <submittedName>
        <fullName evidence="7">ABC transporter substrate-binding protein</fullName>
    </submittedName>
</protein>
<feature type="signal peptide" evidence="5">
    <location>
        <begin position="1"/>
        <end position="26"/>
    </location>
</feature>
<dbReference type="PROSITE" id="PS51257">
    <property type="entry name" value="PROKAR_LIPOPROTEIN"/>
    <property type="match status" value="1"/>
</dbReference>
<keyword evidence="3" id="KW-1133">Transmembrane helix</keyword>
<evidence type="ECO:0000256" key="3">
    <source>
        <dbReference type="ARBA" id="ARBA00022989"/>
    </source>
</evidence>
<dbReference type="Gene3D" id="3.40.50.2300">
    <property type="match status" value="2"/>
</dbReference>
<dbReference type="InterPro" id="IPR028082">
    <property type="entry name" value="Peripla_BP_I"/>
</dbReference>